<feature type="compositionally biased region" description="Polar residues" evidence="1">
    <location>
        <begin position="1053"/>
        <end position="1065"/>
    </location>
</feature>
<feature type="compositionally biased region" description="Low complexity" evidence="1">
    <location>
        <begin position="441"/>
        <end position="453"/>
    </location>
</feature>
<keyword evidence="4" id="KW-1185">Reference proteome</keyword>
<sequence>MYAPQAAPATLGGRRRGCGSATPSPPSPVRTAVLCALILALLQAAACHPTSVDPRGGRSLPGSVLRLSPWPWARPYWPSPWSSPVALRRPVQSPWGSPMSLRRPASSSSWVYPAPLRAPPVWELPPLSAPLARRQTSGDEVVVLNVVRGPGSPAPLRYDLIPASAQPPASSSTPWARIASAGTPMYSLVETVQGAEHPRVVISRPAVTRMPLGAATAPQSTRYPFPQPATPPAPLGAEAEAAPATGAASGATAPPDWNTKEDPATPVSAALVPETTAFVTASQPSGVPTRPPPTSTTGDLSEIVFPGVVLGQTTPRPVTPRPTVTTGAAVTTEQQAVTTGYVTSTDRAATEQETVATEQAATSLGTVTSATVNTGSVTTYTDRPVTVQETVTTERAVTSGAVTTDSVTTYTDRPVTVQETVTTEQAVTSGAVTTDSVTTTTTVTASDPTTPSSGTVSTARDVTTEQTVTDAVTEAATSADQDATSHVTAELAVTEAVTVTAQDWTTAVATEAASTATPTTAVTTAPTTAITSTSAPPTSTKPPRPVFISIVHTAPEWNENLDTVEIEVNRRGAAGALVTTTEEAVGATETPLDAETPAEPWTTLSSHPDEVTTATFAIGSTASASDSAGTEATTPASTEAAPTTWEDVVTTASVPTEAPSTTSAFTTARVDTPAWPSTTAGAHTTAEAGTSAGPAEVYTAAPSEETTATSAEVYTATGGAGVYTTATPEEAYLTTGVYTDAAPEGTAVTSAGVYTAATPEQAYSTAGVYTTTTPDQAFSTAEVYTTTVTPTTAEAGAAPVWVGVNTAPAETVASAADTAQTGTSADPDAFSTVTPDSDVTAPVASTTPGPYAAAAYTTSNTADAPDDTSAPGDLYTDPPQDTTTTPAATEEVYSTTPVLTEAPTTELAWSTPLSFTTLFPQGFTVVTRPLPDALRATASPAPVPTSGPVQDFNYYDGVAFEDGASLGGSPADGYIPDYDGRSDDYDPDYFADSAFRLRPLRPPPPPGDTKGLEIASLVRETPPSPPRRSDVLPEDEDDDEDDGMGNDVGLPGTPSTAAPLTTTRSSYRDTFEGQMLRRMAPLVVRQLRMGHLSPEDTTRLKYIFGSVWHEVEAMARDAEAGRGRRNAAKRRRARVRRSSATAKYPHFTKWRADAARQRGRRPAHRHPAPAHHRRPQKPATRVKSAKRRRGRKDKHGHPHVKHPQHKAHAKKHAKTEDEALLLLLRPKRAAPAAAAARGHSRGRDEYDYDEVEEENDEDYMGDDSDYYEAEEEEEEEDEDEDGSDVEDVITVDSDDEYDDGLIPSHILDDNPSVMELHYRSRQAQGLSLSEDGHRDRRPGLVKDTKDNKDDEGMAMDGVEYEYY</sequence>
<gene>
    <name evidence="3" type="ORF">ONE63_007704</name>
</gene>
<feature type="region of interest" description="Disordered" evidence="1">
    <location>
        <begin position="215"/>
        <end position="264"/>
    </location>
</feature>
<feature type="compositionally biased region" description="Low complexity" evidence="1">
    <location>
        <begin position="678"/>
        <end position="693"/>
    </location>
</feature>
<feature type="region of interest" description="Disordered" evidence="1">
    <location>
        <begin position="1117"/>
        <end position="1214"/>
    </location>
</feature>
<feature type="signal peptide" evidence="2">
    <location>
        <begin position="1"/>
        <end position="47"/>
    </location>
</feature>
<feature type="compositionally biased region" description="Basic residues" evidence="1">
    <location>
        <begin position="1123"/>
        <end position="1137"/>
    </location>
</feature>
<evidence type="ECO:0008006" key="5">
    <source>
        <dbReference type="Google" id="ProtNLM"/>
    </source>
</evidence>
<feature type="region of interest" description="Disordered" evidence="1">
    <location>
        <begin position="622"/>
        <end position="645"/>
    </location>
</feature>
<proteinExistence type="predicted"/>
<feature type="region of interest" description="Disordered" evidence="1">
    <location>
        <begin position="580"/>
        <end position="606"/>
    </location>
</feature>
<evidence type="ECO:0000256" key="1">
    <source>
        <dbReference type="SAM" id="MobiDB-lite"/>
    </source>
</evidence>
<evidence type="ECO:0000256" key="2">
    <source>
        <dbReference type="SAM" id="SignalP"/>
    </source>
</evidence>
<name>A0AAV7XNH6_9NEOP</name>
<feature type="region of interest" description="Disordered" evidence="1">
    <location>
        <begin position="673"/>
        <end position="693"/>
    </location>
</feature>
<feature type="compositionally biased region" description="Low complexity" evidence="1">
    <location>
        <begin position="844"/>
        <end position="863"/>
    </location>
</feature>
<evidence type="ECO:0000313" key="3">
    <source>
        <dbReference type="EMBL" id="KAJ1527749.1"/>
    </source>
</evidence>
<feature type="compositionally biased region" description="Pro residues" evidence="1">
    <location>
        <begin position="225"/>
        <end position="234"/>
    </location>
</feature>
<feature type="region of interest" description="Disordered" evidence="1">
    <location>
        <begin position="441"/>
        <end position="462"/>
    </location>
</feature>
<dbReference type="Proteomes" id="UP001075354">
    <property type="component" value="Chromosome 5"/>
</dbReference>
<reference evidence="3" key="1">
    <citation type="submission" date="2022-12" db="EMBL/GenBank/DDBJ databases">
        <title>Chromosome-level genome assembly of the bean flower thrips Megalurothrips usitatus.</title>
        <authorList>
            <person name="Ma L."/>
            <person name="Liu Q."/>
            <person name="Li H."/>
            <person name="Cai W."/>
        </authorList>
    </citation>
    <scope>NUCLEOTIDE SEQUENCE</scope>
    <source>
        <strain evidence="3">Cailab_2022a</strain>
    </source>
</reference>
<feature type="compositionally biased region" description="Polar residues" evidence="1">
    <location>
        <begin position="277"/>
        <end position="286"/>
    </location>
</feature>
<feature type="compositionally biased region" description="Low complexity" evidence="1">
    <location>
        <begin position="580"/>
        <end position="590"/>
    </location>
</feature>
<protein>
    <recommendedName>
        <fullName evidence="5">Mucin-5AC-like</fullName>
    </recommendedName>
</protein>
<dbReference type="EMBL" id="JAPTSV010000005">
    <property type="protein sequence ID" value="KAJ1527749.1"/>
    <property type="molecule type" value="Genomic_DNA"/>
</dbReference>
<evidence type="ECO:0000313" key="4">
    <source>
        <dbReference type="Proteomes" id="UP001075354"/>
    </source>
</evidence>
<feature type="compositionally biased region" description="Low complexity" evidence="1">
    <location>
        <begin position="235"/>
        <end position="255"/>
    </location>
</feature>
<feature type="compositionally biased region" description="Acidic residues" evidence="1">
    <location>
        <begin position="1246"/>
        <end position="1299"/>
    </location>
</feature>
<feature type="compositionally biased region" description="Basic residues" evidence="1">
    <location>
        <begin position="1183"/>
        <end position="1213"/>
    </location>
</feature>
<feature type="region of interest" description="Disordered" evidence="1">
    <location>
        <begin position="1017"/>
        <end position="1069"/>
    </location>
</feature>
<feature type="compositionally biased region" description="Acidic residues" evidence="1">
    <location>
        <begin position="1032"/>
        <end position="1044"/>
    </location>
</feature>
<feature type="compositionally biased region" description="Basic and acidic residues" evidence="1">
    <location>
        <begin position="1330"/>
        <end position="1351"/>
    </location>
</feature>
<feature type="region of interest" description="Disordered" evidence="1">
    <location>
        <begin position="813"/>
        <end position="899"/>
    </location>
</feature>
<feature type="chain" id="PRO_5043417609" description="Mucin-5AC-like" evidence="2">
    <location>
        <begin position="48"/>
        <end position="1363"/>
    </location>
</feature>
<accession>A0AAV7XNH6</accession>
<feature type="region of interest" description="Disordered" evidence="1">
    <location>
        <begin position="1"/>
        <end position="27"/>
    </location>
</feature>
<feature type="compositionally biased region" description="Basic residues" evidence="1">
    <location>
        <begin position="1157"/>
        <end position="1176"/>
    </location>
</feature>
<feature type="compositionally biased region" description="Low complexity" evidence="1">
    <location>
        <begin position="622"/>
        <end position="644"/>
    </location>
</feature>
<feature type="region of interest" description="Disordered" evidence="1">
    <location>
        <begin position="962"/>
        <end position="986"/>
    </location>
</feature>
<keyword evidence="2" id="KW-0732">Signal</keyword>
<organism evidence="3 4">
    <name type="scientific">Megalurothrips usitatus</name>
    <name type="common">bean blossom thrips</name>
    <dbReference type="NCBI Taxonomy" id="439358"/>
    <lineage>
        <taxon>Eukaryota</taxon>
        <taxon>Metazoa</taxon>
        <taxon>Ecdysozoa</taxon>
        <taxon>Arthropoda</taxon>
        <taxon>Hexapoda</taxon>
        <taxon>Insecta</taxon>
        <taxon>Pterygota</taxon>
        <taxon>Neoptera</taxon>
        <taxon>Paraneoptera</taxon>
        <taxon>Thysanoptera</taxon>
        <taxon>Terebrantia</taxon>
        <taxon>Thripoidea</taxon>
        <taxon>Thripidae</taxon>
        <taxon>Megalurothrips</taxon>
    </lineage>
</organism>
<feature type="region of interest" description="Disordered" evidence="1">
    <location>
        <begin position="277"/>
        <end position="300"/>
    </location>
</feature>
<feature type="region of interest" description="Disordered" evidence="1">
    <location>
        <begin position="1232"/>
        <end position="1363"/>
    </location>
</feature>
<comment type="caution">
    <text evidence="3">The sequence shown here is derived from an EMBL/GenBank/DDBJ whole genome shotgun (WGS) entry which is preliminary data.</text>
</comment>
<feature type="compositionally biased region" description="Low complexity" evidence="1">
    <location>
        <begin position="876"/>
        <end position="889"/>
    </location>
</feature>